<accession>A0A0B7H7W6</accession>
<reference evidence="1 2" key="1">
    <citation type="submission" date="2015-01" db="EMBL/GenBank/DDBJ databases">
        <authorList>
            <person name="MANFREDI Pablo"/>
        </authorList>
    </citation>
    <scope>NUCLEOTIDE SEQUENCE [LARGE SCALE GENOMIC DNA]</scope>
    <source>
        <strain evidence="1 2">Ccy74</strain>
    </source>
</reference>
<sequence>MVTGLRHTMQRQQENSIFRTYFKELSIQINLDGLSFCVFNPVLNYVESIYNFPINFNYKNKQDIEREVCSVLDSEEDLRQDFNNIKVFHNTPIFTFIPQALFMGKKEAIEYLKYSIDVSSLKENFVEYDKIIPIETVNVFVPDVFINNILVDYYGAFESQHFASSLLRMLLKHYASHAYEIMYVYAEQSSFYFVVFRDKKLYYFNRFEYQTMDDFLYYILFSVEQLNINTERVPLYFIGDMNINSLMSERVRKYIKYIYLMKHNKNYYSEGMDEGLIHRNFVLTQSF</sequence>
<gene>
    <name evidence="1" type="ORF">CCYN74_100021</name>
</gene>
<dbReference type="CDD" id="cd24013">
    <property type="entry name" value="ASKHA_ATPase_BT3980-like"/>
    <property type="match status" value="1"/>
</dbReference>
<dbReference type="EMBL" id="CDOG01000002">
    <property type="protein sequence ID" value="CEN34032.1"/>
    <property type="molecule type" value="Genomic_DNA"/>
</dbReference>
<organism evidence="1 2">
    <name type="scientific">Capnocytophaga cynodegmi</name>
    <dbReference type="NCBI Taxonomy" id="28189"/>
    <lineage>
        <taxon>Bacteria</taxon>
        <taxon>Pseudomonadati</taxon>
        <taxon>Bacteroidota</taxon>
        <taxon>Flavobacteriia</taxon>
        <taxon>Flavobacteriales</taxon>
        <taxon>Flavobacteriaceae</taxon>
        <taxon>Capnocytophaga</taxon>
    </lineage>
</organism>
<dbReference type="Proteomes" id="UP000038083">
    <property type="component" value="Unassembled WGS sequence"/>
</dbReference>
<proteinExistence type="predicted"/>
<protein>
    <recommendedName>
        <fullName evidence="3">DUF3822 domain-containing protein</fullName>
    </recommendedName>
</protein>
<dbReference type="Pfam" id="PF12864">
    <property type="entry name" value="DUF3822"/>
    <property type="match status" value="1"/>
</dbReference>
<name>A0A0B7H7W6_9FLAO</name>
<dbReference type="InterPro" id="IPR024213">
    <property type="entry name" value="DUF3822"/>
</dbReference>
<dbReference type="AlphaFoldDB" id="A0A0B7H7W6"/>
<dbReference type="Gene3D" id="3.30.420.250">
    <property type="match status" value="1"/>
</dbReference>
<evidence type="ECO:0000313" key="1">
    <source>
        <dbReference type="EMBL" id="CEN34032.1"/>
    </source>
</evidence>
<evidence type="ECO:0008006" key="3">
    <source>
        <dbReference type="Google" id="ProtNLM"/>
    </source>
</evidence>
<evidence type="ECO:0000313" key="2">
    <source>
        <dbReference type="Proteomes" id="UP000038083"/>
    </source>
</evidence>
<dbReference type="RefSeq" id="WP_231555479.1">
    <property type="nucleotide sequence ID" value="NZ_CDOF01000025.1"/>
</dbReference>
<dbReference type="Gene3D" id="3.30.420.260">
    <property type="match status" value="1"/>
</dbReference>